<proteinExistence type="predicted"/>
<dbReference type="OrthoDB" id="278212at2759"/>
<keyword evidence="3" id="KW-1185">Reference proteome</keyword>
<comment type="caution">
    <text evidence="2">The sequence shown here is derived from an EMBL/GenBank/DDBJ whole genome shotgun (WGS) entry which is preliminary data.</text>
</comment>
<feature type="compositionally biased region" description="Acidic residues" evidence="1">
    <location>
        <begin position="32"/>
        <end position="47"/>
    </location>
</feature>
<evidence type="ECO:0008006" key="4">
    <source>
        <dbReference type="Google" id="ProtNLM"/>
    </source>
</evidence>
<feature type="region of interest" description="Disordered" evidence="1">
    <location>
        <begin position="1"/>
        <end position="50"/>
    </location>
</feature>
<dbReference type="PANTHER" id="PTHR10826">
    <property type="entry name" value="COMPLEMENT COMPONENT 1"/>
    <property type="match status" value="1"/>
</dbReference>
<dbReference type="Gene3D" id="3.10.280.10">
    <property type="entry name" value="Mitochondrial glycoprotein"/>
    <property type="match status" value="1"/>
</dbReference>
<dbReference type="GO" id="GO:0005759">
    <property type="term" value="C:mitochondrial matrix"/>
    <property type="evidence" value="ECO:0007669"/>
    <property type="project" value="InterPro"/>
</dbReference>
<dbReference type="InterPro" id="IPR003428">
    <property type="entry name" value="MAM33"/>
</dbReference>
<dbReference type="InterPro" id="IPR036561">
    <property type="entry name" value="MAM33_sf"/>
</dbReference>
<dbReference type="Pfam" id="PF02330">
    <property type="entry name" value="MAM33"/>
    <property type="match status" value="1"/>
</dbReference>
<evidence type="ECO:0000313" key="2">
    <source>
        <dbReference type="EMBL" id="PHH60262.1"/>
    </source>
</evidence>
<protein>
    <recommendedName>
        <fullName evidence="4">Mitochondrial acidic protein MAM33</fullName>
    </recommendedName>
</protein>
<dbReference type="EMBL" id="NJES01001700">
    <property type="protein sequence ID" value="PHH60262.1"/>
    <property type="molecule type" value="Genomic_DNA"/>
</dbReference>
<accession>A0A2C5XZ66</accession>
<dbReference type="PANTHER" id="PTHR10826:SF1">
    <property type="entry name" value="COMPLEMENT COMPONENT 1 Q SUBCOMPONENT-BINDING PROTEIN, MITOCHONDRIAL"/>
    <property type="match status" value="1"/>
</dbReference>
<sequence>MDEATDPAMDDVDPQPAKQPDPTPRQPTPPAGEEEEESLENDDDLPEDAAPPINLSIVIEKPTKTRGALNISASARDGAIEVDAVSYVHDAALVTANTPDTVHKRVDLYSGPPFGSLDENLQVLMERFLEERGVNQALAIFVADYVDVKEQNEYLSWLNNIKGFVEA</sequence>
<name>A0A2C5XZ66_9HYPO</name>
<organism evidence="2 3">
    <name type="scientific">Ophiocordyceps camponoti-rufipedis</name>
    <dbReference type="NCBI Taxonomy" id="2004952"/>
    <lineage>
        <taxon>Eukaryota</taxon>
        <taxon>Fungi</taxon>
        <taxon>Dikarya</taxon>
        <taxon>Ascomycota</taxon>
        <taxon>Pezizomycotina</taxon>
        <taxon>Sordariomycetes</taxon>
        <taxon>Hypocreomycetidae</taxon>
        <taxon>Hypocreales</taxon>
        <taxon>Ophiocordycipitaceae</taxon>
        <taxon>Ophiocordyceps</taxon>
    </lineage>
</organism>
<dbReference type="GO" id="GO:0042256">
    <property type="term" value="P:cytosolic ribosome assembly"/>
    <property type="evidence" value="ECO:0007669"/>
    <property type="project" value="TreeGrafter"/>
</dbReference>
<feature type="compositionally biased region" description="Pro residues" evidence="1">
    <location>
        <begin position="17"/>
        <end position="30"/>
    </location>
</feature>
<dbReference type="Proteomes" id="UP000226431">
    <property type="component" value="Unassembled WGS sequence"/>
</dbReference>
<feature type="compositionally biased region" description="Acidic residues" evidence="1">
    <location>
        <begin position="1"/>
        <end position="13"/>
    </location>
</feature>
<dbReference type="SUPFAM" id="SSF54529">
    <property type="entry name" value="Mitochondrial glycoprotein MAM33-like"/>
    <property type="match status" value="1"/>
</dbReference>
<dbReference type="STRING" id="2004952.A0A2C5XZ66"/>
<reference evidence="2 3" key="1">
    <citation type="submission" date="2017-06" db="EMBL/GenBank/DDBJ databases">
        <title>Ant-infecting Ophiocordyceps genomes reveal a high diversity of potential behavioral manipulation genes and a possible major role for enterotoxins.</title>
        <authorList>
            <person name="De Bekker C."/>
            <person name="Evans H.C."/>
            <person name="Brachmann A."/>
            <person name="Hughes D.P."/>
        </authorList>
    </citation>
    <scope>NUCLEOTIDE SEQUENCE [LARGE SCALE GENOMIC DNA]</scope>
    <source>
        <strain evidence="2 3">Map16</strain>
    </source>
</reference>
<evidence type="ECO:0000313" key="3">
    <source>
        <dbReference type="Proteomes" id="UP000226431"/>
    </source>
</evidence>
<dbReference type="AlphaFoldDB" id="A0A2C5XZ66"/>
<gene>
    <name evidence="2" type="ORF">CDD80_1655</name>
</gene>
<evidence type="ECO:0000256" key="1">
    <source>
        <dbReference type="SAM" id="MobiDB-lite"/>
    </source>
</evidence>